<keyword evidence="4" id="KW-1185">Reference proteome</keyword>
<accession>A0A4C1W4J1</accession>
<dbReference type="Proteomes" id="UP000299102">
    <property type="component" value="Unassembled WGS sequence"/>
</dbReference>
<comment type="caution">
    <text evidence="3">The sequence shown here is derived from an EMBL/GenBank/DDBJ whole genome shotgun (WGS) entry which is preliminary data.</text>
</comment>
<feature type="region of interest" description="Disordered" evidence="1">
    <location>
        <begin position="22"/>
        <end position="41"/>
    </location>
</feature>
<evidence type="ECO:0000313" key="3">
    <source>
        <dbReference type="EMBL" id="GBP45800.1"/>
    </source>
</evidence>
<organism evidence="3 4">
    <name type="scientific">Eumeta variegata</name>
    <name type="common">Bagworm moth</name>
    <name type="synonym">Eumeta japonica</name>
    <dbReference type="NCBI Taxonomy" id="151549"/>
    <lineage>
        <taxon>Eukaryota</taxon>
        <taxon>Metazoa</taxon>
        <taxon>Ecdysozoa</taxon>
        <taxon>Arthropoda</taxon>
        <taxon>Hexapoda</taxon>
        <taxon>Insecta</taxon>
        <taxon>Pterygota</taxon>
        <taxon>Neoptera</taxon>
        <taxon>Endopterygota</taxon>
        <taxon>Lepidoptera</taxon>
        <taxon>Glossata</taxon>
        <taxon>Ditrysia</taxon>
        <taxon>Tineoidea</taxon>
        <taxon>Psychidae</taxon>
        <taxon>Oiketicinae</taxon>
        <taxon>Eumeta</taxon>
    </lineage>
</organism>
<dbReference type="AlphaFoldDB" id="A0A4C1W4J1"/>
<name>A0A4C1W4J1_EUMVA</name>
<keyword evidence="2" id="KW-0812">Transmembrane</keyword>
<gene>
    <name evidence="3" type="ORF">EVAR_76108_1</name>
</gene>
<reference evidence="3 4" key="1">
    <citation type="journal article" date="2019" name="Commun. Biol.">
        <title>The bagworm genome reveals a unique fibroin gene that provides high tensile strength.</title>
        <authorList>
            <person name="Kono N."/>
            <person name="Nakamura H."/>
            <person name="Ohtoshi R."/>
            <person name="Tomita M."/>
            <person name="Numata K."/>
            <person name="Arakawa K."/>
        </authorList>
    </citation>
    <scope>NUCLEOTIDE SEQUENCE [LARGE SCALE GENOMIC DNA]</scope>
</reference>
<feature type="region of interest" description="Disordered" evidence="1">
    <location>
        <begin position="213"/>
        <end position="234"/>
    </location>
</feature>
<sequence length="234" mass="26043">MTSSYCRRRRWTDCRSRAEAGPLRRAPGEGGLRSAPAPRGRCPTPPSRYVHVAGARLCGARGVAWNLADTLGSIIGIRLNETCDNKGNILLEYGKLNKMCKIFFFYQAKTAHITLLIIFLLVVYRACVPAFNGLSETVFRLHVAVMNRSDLARCLTYVIASCDFSCKYRGPPVYVEGKGPPPFYSLISIIRKEIRRWRSAAFDALLIHTRHTPRPPTAASRDETYGASRCASAS</sequence>
<keyword evidence="2" id="KW-0472">Membrane</keyword>
<dbReference type="EMBL" id="BGZK01000471">
    <property type="protein sequence ID" value="GBP45800.1"/>
    <property type="molecule type" value="Genomic_DNA"/>
</dbReference>
<evidence type="ECO:0000256" key="2">
    <source>
        <dbReference type="SAM" id="Phobius"/>
    </source>
</evidence>
<proteinExistence type="predicted"/>
<evidence type="ECO:0000313" key="4">
    <source>
        <dbReference type="Proteomes" id="UP000299102"/>
    </source>
</evidence>
<protein>
    <submittedName>
        <fullName evidence="3">Uncharacterized protein</fullName>
    </submittedName>
</protein>
<keyword evidence="2" id="KW-1133">Transmembrane helix</keyword>
<feature type="transmembrane region" description="Helical" evidence="2">
    <location>
        <begin position="103"/>
        <end position="124"/>
    </location>
</feature>
<evidence type="ECO:0000256" key="1">
    <source>
        <dbReference type="SAM" id="MobiDB-lite"/>
    </source>
</evidence>